<feature type="transmembrane region" description="Helical" evidence="6">
    <location>
        <begin position="383"/>
        <end position="403"/>
    </location>
</feature>
<accession>A0A7E4VM45</accession>
<feature type="transmembrane region" description="Helical" evidence="6">
    <location>
        <begin position="189"/>
        <end position="210"/>
    </location>
</feature>
<keyword evidence="5 6" id="KW-0472">Membrane</keyword>
<feature type="transmembrane region" description="Helical" evidence="6">
    <location>
        <begin position="316"/>
        <end position="333"/>
    </location>
</feature>
<dbReference type="InterPro" id="IPR038770">
    <property type="entry name" value="Na+/solute_symporter_sf"/>
</dbReference>
<keyword evidence="3 6" id="KW-0812">Transmembrane</keyword>
<feature type="transmembrane region" description="Helical" evidence="6">
    <location>
        <begin position="73"/>
        <end position="90"/>
    </location>
</feature>
<dbReference type="InterPro" id="IPR051843">
    <property type="entry name" value="CPA1_transporter"/>
</dbReference>
<evidence type="ECO:0000256" key="2">
    <source>
        <dbReference type="ARBA" id="ARBA00007367"/>
    </source>
</evidence>
<reference evidence="8" key="1">
    <citation type="journal article" date="2013" name="Genetics">
        <title>The draft genome and transcriptome of Panagrellus redivivus are shaped by the harsh demands of a free-living lifestyle.</title>
        <authorList>
            <person name="Srinivasan J."/>
            <person name="Dillman A.R."/>
            <person name="Macchietto M.G."/>
            <person name="Heikkinen L."/>
            <person name="Lakso M."/>
            <person name="Fracchia K.M."/>
            <person name="Antoshechkin I."/>
            <person name="Mortazavi A."/>
            <person name="Wong G."/>
            <person name="Sternberg P.W."/>
        </authorList>
    </citation>
    <scope>NUCLEOTIDE SEQUENCE [LARGE SCALE GENOMIC DNA]</scope>
    <source>
        <strain evidence="8">MT8872</strain>
    </source>
</reference>
<evidence type="ECO:0000256" key="5">
    <source>
        <dbReference type="ARBA" id="ARBA00023136"/>
    </source>
</evidence>
<dbReference type="Proteomes" id="UP000492821">
    <property type="component" value="Unassembled WGS sequence"/>
</dbReference>
<sequence>MVAVQLKRVFDLLLQFLSGKQINLILTCALALLSVYITFVSVFHRQVFHPLAVWKEDSVSSNVTSTTLEKSDYASSAISIVILWISALIFGKLAGLVRLPPLLGMLIVGIIFGNVGYLHDSLVINKRWEETLRQLAFIVIMIRSGLSLDPEALKNSLYFCGLLGSITTTVEVISIALASYFLFGLPLSIAIGFGYVLAASSPAVTVPTMIQLQNEERGTDKGIPTIVLASATIDNLYSITAFYIVIATSLNATGPLSHVIPSILGEIIVALILGLLTGFILRILPRKESSMVHFSRATLLLCLALGYYYGSRALNYVIAGPVIVFLMCIVAALKWKHDNVKRSKPEERGFKIMWVLFFQPMLFALIGLFFDFSVITWKLFGDAVVVIVIGLIFRVIIAFIVSFSVSRVLKLKEHLFMSVVFCPKATVQAALAPALAAYCVGDYADHAKFVLQACVLSILITAPIGQVVILTLGRLFLTKRNIIGDSSGTPKLTSSIDKDFDQLNAHNIEINPYEQTKHQNDVQNMDLESLSNKSQ</sequence>
<evidence type="ECO:0000256" key="3">
    <source>
        <dbReference type="ARBA" id="ARBA00022692"/>
    </source>
</evidence>
<dbReference type="AlphaFoldDB" id="A0A7E4VM45"/>
<name>A0A7E4VM45_PANRE</name>
<comment type="subcellular location">
    <subcellularLocation>
        <location evidence="1">Membrane</location>
        <topology evidence="1">Multi-pass membrane protein</topology>
    </subcellularLocation>
</comment>
<proteinExistence type="inferred from homology"/>
<dbReference type="WBParaSite" id="Pan_g22801.t1">
    <property type="protein sequence ID" value="Pan_g22801.t1"/>
    <property type="gene ID" value="Pan_g22801"/>
</dbReference>
<feature type="transmembrane region" description="Helical" evidence="6">
    <location>
        <begin position="222"/>
        <end position="246"/>
    </location>
</feature>
<comment type="similarity">
    <text evidence="2">Belongs to the monovalent cation:proton antiporter 1 (CPA1) transporter (TC 2.A.36) family.</text>
</comment>
<feature type="transmembrane region" description="Helical" evidence="6">
    <location>
        <begin position="258"/>
        <end position="281"/>
    </location>
</feature>
<dbReference type="Pfam" id="PF00999">
    <property type="entry name" value="Na_H_Exchanger"/>
    <property type="match status" value="1"/>
</dbReference>
<dbReference type="PANTHER" id="PTHR31102">
    <property type="match status" value="1"/>
</dbReference>
<organism evidence="8 9">
    <name type="scientific">Panagrellus redivivus</name>
    <name type="common">Microworm</name>
    <dbReference type="NCBI Taxonomy" id="6233"/>
    <lineage>
        <taxon>Eukaryota</taxon>
        <taxon>Metazoa</taxon>
        <taxon>Ecdysozoa</taxon>
        <taxon>Nematoda</taxon>
        <taxon>Chromadorea</taxon>
        <taxon>Rhabditida</taxon>
        <taxon>Tylenchina</taxon>
        <taxon>Panagrolaimomorpha</taxon>
        <taxon>Panagrolaimoidea</taxon>
        <taxon>Panagrolaimidae</taxon>
        <taxon>Panagrellus</taxon>
    </lineage>
</organism>
<feature type="transmembrane region" description="Helical" evidence="6">
    <location>
        <begin position="293"/>
        <end position="310"/>
    </location>
</feature>
<dbReference type="Gene3D" id="1.20.1530.20">
    <property type="match status" value="1"/>
</dbReference>
<dbReference type="GO" id="GO:1902600">
    <property type="term" value="P:proton transmembrane transport"/>
    <property type="evidence" value="ECO:0007669"/>
    <property type="project" value="InterPro"/>
</dbReference>
<dbReference type="InterPro" id="IPR006153">
    <property type="entry name" value="Cation/H_exchanger_TM"/>
</dbReference>
<dbReference type="GO" id="GO:0016020">
    <property type="term" value="C:membrane"/>
    <property type="evidence" value="ECO:0007669"/>
    <property type="project" value="UniProtKB-SubCell"/>
</dbReference>
<evidence type="ECO:0000256" key="1">
    <source>
        <dbReference type="ARBA" id="ARBA00004141"/>
    </source>
</evidence>
<dbReference type="PANTHER" id="PTHR31102:SF1">
    <property type="entry name" value="CATION_H+ EXCHANGER DOMAIN-CONTAINING PROTEIN"/>
    <property type="match status" value="1"/>
</dbReference>
<dbReference type="GO" id="GO:0015297">
    <property type="term" value="F:antiporter activity"/>
    <property type="evidence" value="ECO:0007669"/>
    <property type="project" value="InterPro"/>
</dbReference>
<evidence type="ECO:0000256" key="4">
    <source>
        <dbReference type="ARBA" id="ARBA00022989"/>
    </source>
</evidence>
<feature type="transmembrane region" description="Helical" evidence="6">
    <location>
        <begin position="157"/>
        <end position="183"/>
    </location>
</feature>
<keyword evidence="4 6" id="KW-1133">Transmembrane helix</keyword>
<evidence type="ECO:0000313" key="8">
    <source>
        <dbReference type="Proteomes" id="UP000492821"/>
    </source>
</evidence>
<evidence type="ECO:0000313" key="9">
    <source>
        <dbReference type="WBParaSite" id="Pan_g22801.t1"/>
    </source>
</evidence>
<protein>
    <submittedName>
        <fullName evidence="9">Na_H_Exchanger domain-containing protein</fullName>
    </submittedName>
</protein>
<feature type="transmembrane region" description="Helical" evidence="6">
    <location>
        <begin position="354"/>
        <end position="377"/>
    </location>
</feature>
<evidence type="ECO:0000259" key="7">
    <source>
        <dbReference type="Pfam" id="PF00999"/>
    </source>
</evidence>
<keyword evidence="8" id="KW-1185">Reference proteome</keyword>
<feature type="transmembrane region" description="Helical" evidence="6">
    <location>
        <begin position="102"/>
        <end position="119"/>
    </location>
</feature>
<evidence type="ECO:0000256" key="6">
    <source>
        <dbReference type="SAM" id="Phobius"/>
    </source>
</evidence>
<feature type="domain" description="Cation/H+ exchanger transmembrane" evidence="7">
    <location>
        <begin position="87"/>
        <end position="443"/>
    </location>
</feature>
<feature type="transmembrane region" description="Helical" evidence="6">
    <location>
        <begin position="449"/>
        <end position="472"/>
    </location>
</feature>
<feature type="transmembrane region" description="Helical" evidence="6">
    <location>
        <begin position="21"/>
        <end position="43"/>
    </location>
</feature>
<feature type="transmembrane region" description="Helical" evidence="6">
    <location>
        <begin position="415"/>
        <end position="437"/>
    </location>
</feature>
<reference evidence="9" key="2">
    <citation type="submission" date="2020-10" db="UniProtKB">
        <authorList>
            <consortium name="WormBaseParasite"/>
        </authorList>
    </citation>
    <scope>IDENTIFICATION</scope>
</reference>